<evidence type="ECO:0000313" key="2">
    <source>
        <dbReference type="Proteomes" id="UP001329430"/>
    </source>
</evidence>
<reference evidence="1 2" key="1">
    <citation type="journal article" date="2024" name="Insects">
        <title>An Improved Chromosome-Level Genome Assembly of the Firefly Pyrocoelia pectoralis.</title>
        <authorList>
            <person name="Fu X."/>
            <person name="Meyer-Rochow V.B."/>
            <person name="Ballantyne L."/>
            <person name="Zhu X."/>
        </authorList>
    </citation>
    <scope>NUCLEOTIDE SEQUENCE [LARGE SCALE GENOMIC DNA]</scope>
    <source>
        <strain evidence="1">XCY_ONT2</strain>
    </source>
</reference>
<evidence type="ECO:0008006" key="3">
    <source>
        <dbReference type="Google" id="ProtNLM"/>
    </source>
</evidence>
<dbReference type="EMBL" id="JAVRBK010000002">
    <property type="protein sequence ID" value="KAK5647763.1"/>
    <property type="molecule type" value="Genomic_DNA"/>
</dbReference>
<gene>
    <name evidence="1" type="ORF">RI129_002655</name>
</gene>
<sequence>MHIKVPEAVRVGDSVTLACDYDLEQVALYTIKWYRDDVEFYRFVPKESPPSREFVVEHVNVDNGGHKSLTKIVTGDETYLHTIFRHANLTRESRMDPW</sequence>
<dbReference type="InterPro" id="IPR013783">
    <property type="entry name" value="Ig-like_fold"/>
</dbReference>
<dbReference type="AlphaFoldDB" id="A0AAN7VND4"/>
<dbReference type="Gene3D" id="2.60.40.10">
    <property type="entry name" value="Immunoglobulins"/>
    <property type="match status" value="1"/>
</dbReference>
<dbReference type="InterPro" id="IPR036179">
    <property type="entry name" value="Ig-like_dom_sf"/>
</dbReference>
<protein>
    <recommendedName>
        <fullName evidence="3">Ig-like domain-containing protein</fullName>
    </recommendedName>
</protein>
<keyword evidence="2" id="KW-1185">Reference proteome</keyword>
<dbReference type="Proteomes" id="UP001329430">
    <property type="component" value="Chromosome 2"/>
</dbReference>
<evidence type="ECO:0000313" key="1">
    <source>
        <dbReference type="EMBL" id="KAK5647763.1"/>
    </source>
</evidence>
<name>A0AAN7VND4_9COLE</name>
<dbReference type="SUPFAM" id="SSF48726">
    <property type="entry name" value="Immunoglobulin"/>
    <property type="match status" value="1"/>
</dbReference>
<proteinExistence type="predicted"/>
<comment type="caution">
    <text evidence="1">The sequence shown here is derived from an EMBL/GenBank/DDBJ whole genome shotgun (WGS) entry which is preliminary data.</text>
</comment>
<dbReference type="PANTHER" id="PTHR21261:SF17">
    <property type="entry name" value="BEAT VI"/>
    <property type="match status" value="1"/>
</dbReference>
<organism evidence="1 2">
    <name type="scientific">Pyrocoelia pectoralis</name>
    <dbReference type="NCBI Taxonomy" id="417401"/>
    <lineage>
        <taxon>Eukaryota</taxon>
        <taxon>Metazoa</taxon>
        <taxon>Ecdysozoa</taxon>
        <taxon>Arthropoda</taxon>
        <taxon>Hexapoda</taxon>
        <taxon>Insecta</taxon>
        <taxon>Pterygota</taxon>
        <taxon>Neoptera</taxon>
        <taxon>Endopterygota</taxon>
        <taxon>Coleoptera</taxon>
        <taxon>Polyphaga</taxon>
        <taxon>Elateriformia</taxon>
        <taxon>Elateroidea</taxon>
        <taxon>Lampyridae</taxon>
        <taxon>Lampyrinae</taxon>
        <taxon>Pyrocoelia</taxon>
    </lineage>
</organism>
<accession>A0AAN7VND4</accession>
<dbReference type="PANTHER" id="PTHR21261">
    <property type="entry name" value="BEAT PROTEIN"/>
    <property type="match status" value="1"/>
</dbReference>